<dbReference type="AlphaFoldDB" id="A0A1G5BJX8"/>
<evidence type="ECO:0000313" key="7">
    <source>
        <dbReference type="EMBL" id="SCX90471.1"/>
    </source>
</evidence>
<dbReference type="NCBIfam" id="TIGR01003">
    <property type="entry name" value="PTS_HPr_family"/>
    <property type="match status" value="1"/>
</dbReference>
<dbReference type="GO" id="GO:0005737">
    <property type="term" value="C:cytoplasm"/>
    <property type="evidence" value="ECO:0007669"/>
    <property type="project" value="UniProtKB-SubCell"/>
</dbReference>
<dbReference type="Gene3D" id="3.30.1340.10">
    <property type="entry name" value="HPr-like"/>
    <property type="match status" value="1"/>
</dbReference>
<protein>
    <recommendedName>
        <fullName evidence="3">Phosphocarrier protein HPr</fullName>
    </recommendedName>
</protein>
<evidence type="ECO:0000259" key="6">
    <source>
        <dbReference type="PROSITE" id="PS51350"/>
    </source>
</evidence>
<dbReference type="GO" id="GO:0009401">
    <property type="term" value="P:phosphoenolpyruvate-dependent sugar phosphotransferase system"/>
    <property type="evidence" value="ECO:0007669"/>
    <property type="project" value="UniProtKB-KW"/>
</dbReference>
<dbReference type="SUPFAM" id="SSF55594">
    <property type="entry name" value="HPr-like"/>
    <property type="match status" value="1"/>
</dbReference>
<evidence type="ECO:0000256" key="2">
    <source>
        <dbReference type="ARBA" id="ARBA00004496"/>
    </source>
</evidence>
<keyword evidence="5" id="KW-0598">Phosphotransferase system</keyword>
<evidence type="ECO:0000256" key="4">
    <source>
        <dbReference type="ARBA" id="ARBA00022490"/>
    </source>
</evidence>
<dbReference type="PANTHER" id="PTHR33705:SF2">
    <property type="entry name" value="PHOSPHOCARRIER PROTEIN NPR"/>
    <property type="match status" value="1"/>
</dbReference>
<gene>
    <name evidence="7" type="ORF">SAMN03080606_00441</name>
</gene>
<dbReference type="STRING" id="1120976.SAMN03080606_00441"/>
<reference evidence="7 8" key="1">
    <citation type="submission" date="2016-10" db="EMBL/GenBank/DDBJ databases">
        <authorList>
            <person name="de Groot N.N."/>
        </authorList>
    </citation>
    <scope>NUCLEOTIDE SEQUENCE [LARGE SCALE GENOMIC DNA]</scope>
    <source>
        <strain evidence="7 8">DSM 18978</strain>
    </source>
</reference>
<dbReference type="PRINTS" id="PR00107">
    <property type="entry name" value="PHOSPHOCPHPR"/>
</dbReference>
<dbReference type="Proteomes" id="UP000198636">
    <property type="component" value="Unassembled WGS sequence"/>
</dbReference>
<accession>A0A1G5BJX8</accession>
<proteinExistence type="predicted"/>
<evidence type="ECO:0000313" key="8">
    <source>
        <dbReference type="Proteomes" id="UP000198636"/>
    </source>
</evidence>
<dbReference type="Pfam" id="PF00381">
    <property type="entry name" value="PTS-HPr"/>
    <property type="match status" value="1"/>
</dbReference>
<comment type="function">
    <text evidence="1">General (non sugar-specific) component of the phosphoenolpyruvate-dependent sugar phosphotransferase system (sugar PTS). This major carbohydrate active-transport system catalyzes the phosphorylation of incoming sugar substrates concomitantly with their translocation across the cell membrane. The phosphoryl group from phosphoenolpyruvate (PEP) is transferred to the phosphoryl carrier protein HPr by enzyme I. Phospho-HPr then transfers it to the PTS EIIA domain.</text>
</comment>
<dbReference type="RefSeq" id="WP_091539466.1">
    <property type="nucleotide sequence ID" value="NZ_FMUS01000002.1"/>
</dbReference>
<comment type="subcellular location">
    <subcellularLocation>
        <location evidence="2">Cytoplasm</location>
    </subcellularLocation>
</comment>
<keyword evidence="8" id="KW-1185">Reference proteome</keyword>
<dbReference type="OrthoDB" id="9809047at2"/>
<dbReference type="PROSITE" id="PS00369">
    <property type="entry name" value="PTS_HPR_HIS"/>
    <property type="match status" value="1"/>
</dbReference>
<evidence type="ECO:0000256" key="3">
    <source>
        <dbReference type="ARBA" id="ARBA00020422"/>
    </source>
</evidence>
<dbReference type="PROSITE" id="PS00589">
    <property type="entry name" value="PTS_HPR_SER"/>
    <property type="match status" value="1"/>
</dbReference>
<dbReference type="InterPro" id="IPR001020">
    <property type="entry name" value="PTS_HPr_His_P_site"/>
</dbReference>
<dbReference type="PANTHER" id="PTHR33705">
    <property type="entry name" value="PHOSPHOCARRIER PROTEIN HPR"/>
    <property type="match status" value="1"/>
</dbReference>
<feature type="domain" description="HPr" evidence="6">
    <location>
        <begin position="1"/>
        <end position="87"/>
    </location>
</feature>
<organism evidence="7 8">
    <name type="scientific">Alkaliphilus peptidifermentans DSM 18978</name>
    <dbReference type="NCBI Taxonomy" id="1120976"/>
    <lineage>
        <taxon>Bacteria</taxon>
        <taxon>Bacillati</taxon>
        <taxon>Bacillota</taxon>
        <taxon>Clostridia</taxon>
        <taxon>Peptostreptococcales</taxon>
        <taxon>Natronincolaceae</taxon>
        <taxon>Alkaliphilus</taxon>
    </lineage>
</organism>
<dbReference type="PROSITE" id="PS51350">
    <property type="entry name" value="PTS_HPR_DOM"/>
    <property type="match status" value="1"/>
</dbReference>
<dbReference type="InterPro" id="IPR035895">
    <property type="entry name" value="HPr-like_sf"/>
</dbReference>
<keyword evidence="4" id="KW-0963">Cytoplasm</keyword>
<evidence type="ECO:0000256" key="5">
    <source>
        <dbReference type="ARBA" id="ARBA00022683"/>
    </source>
</evidence>
<sequence length="87" mass="9465">MEKVEVILNNKTGLHARPASVITKVASRFKSDIKITKDGREGNAKSIVSILSIAAVYGDSLFISAEGIDDMEAITTIKQLIENNFVE</sequence>
<evidence type="ECO:0000256" key="1">
    <source>
        <dbReference type="ARBA" id="ARBA00003681"/>
    </source>
</evidence>
<dbReference type="InterPro" id="IPR000032">
    <property type="entry name" value="HPr-like"/>
</dbReference>
<dbReference type="InterPro" id="IPR002114">
    <property type="entry name" value="PTS_HPr_Ser_P_site"/>
</dbReference>
<dbReference type="CDD" id="cd00367">
    <property type="entry name" value="PTS-HPr_like"/>
    <property type="match status" value="1"/>
</dbReference>
<dbReference type="InterPro" id="IPR050399">
    <property type="entry name" value="HPr"/>
</dbReference>
<name>A0A1G5BJX8_9FIRM</name>
<dbReference type="EMBL" id="FMUS01000002">
    <property type="protein sequence ID" value="SCX90471.1"/>
    <property type="molecule type" value="Genomic_DNA"/>
</dbReference>